<dbReference type="InterPro" id="IPR015943">
    <property type="entry name" value="WD40/YVTN_repeat-like_dom_sf"/>
</dbReference>
<dbReference type="InterPro" id="IPR036322">
    <property type="entry name" value="WD40_repeat_dom_sf"/>
</dbReference>
<dbReference type="AlphaFoldDB" id="A0A6A5KL89"/>
<sequence>MSAEQNQPGLVASHAQYVKGAAEETIGNVTGSEPWKSSGVQDKEQAVDAMKAASADRDAGQQGMGGIEEKAGNLVGCEGMQKEALLVKVTSREVKTVVFGSRLKTCVYQDSPRPAAVSSSHLIRTLSWNASGTFIATGAADKTLRIWNPEKTNVKNSTELRTPNAAASTSLERVSFHPVNENELASCGTDGMVRFWDIRSKASVGEVKVGEQPFTLAWTPDGSEIVAGRKDNLLVTIDRATRSIVSEHRQPLQTNQCVFDWSGNHLYVTGGDGSVKLLRYPSFENTLTLNAHTSACYAISLSPNGEFLAAGGGDALVSLWDTQEWICVRTLELTGGLVKSVDFSFDGSYMTAGSDDKEEKKIRIAHVETGEIVYTIDVPTPAAHVAWHPCRYILAYSADNLGLKILNFHTYTDAAMDVGAPVNPTDLFSARGLVVVITGGGSGLGLAIASTLYQNRAAKIYLLGRRHDVLLNAISKLQNSPYQPENPNVCASIPCDVTDLESVKAAATQIKQEVGYVDVLINNAGVIGPKNGQAIYQAESIEQLADTMVSGWEDWISTMAINTQSVIGVSAIFLPLLEAANTRRGWAPGKVSGTGNPRARETSKLAQIGVDADDDRKAQIITVASVASYMRWVSAGLAYSASKSAAAHLGKTMSTFLSEWGIRSNIVCPGPYPSDMTVGIDPAYGTNQVPQGRMGNLNDIVGLTLFLVGKGGAYVNGATQLSDGGRLAVFPGVY</sequence>
<evidence type="ECO:0000256" key="1">
    <source>
        <dbReference type="ARBA" id="ARBA00022574"/>
    </source>
</evidence>
<dbReference type="Pfam" id="PF00400">
    <property type="entry name" value="WD40"/>
    <property type="match status" value="4"/>
</dbReference>
<comment type="similarity">
    <text evidence="4">Belongs to the THOC3 family.</text>
</comment>
<dbReference type="InterPro" id="IPR002347">
    <property type="entry name" value="SDR_fam"/>
</dbReference>
<dbReference type="InterPro" id="IPR001680">
    <property type="entry name" value="WD40_rpt"/>
</dbReference>
<dbReference type="PRINTS" id="PR00081">
    <property type="entry name" value="GDHRDH"/>
</dbReference>
<dbReference type="Gene3D" id="3.40.50.720">
    <property type="entry name" value="NAD(P)-binding Rossmann-like Domain"/>
    <property type="match status" value="1"/>
</dbReference>
<protein>
    <submittedName>
        <fullName evidence="6">WD40 repeat-like protein</fullName>
    </submittedName>
</protein>
<feature type="repeat" description="WD" evidence="5">
    <location>
        <begin position="116"/>
        <end position="157"/>
    </location>
</feature>
<dbReference type="PROSITE" id="PS50082">
    <property type="entry name" value="WD_REPEATS_2"/>
    <property type="match status" value="3"/>
</dbReference>
<dbReference type="PANTHER" id="PTHR22839:SF0">
    <property type="entry name" value="THO COMPLEX SUBUNIT 3"/>
    <property type="match status" value="1"/>
</dbReference>
<keyword evidence="2" id="KW-0677">Repeat</keyword>
<feature type="repeat" description="WD" evidence="5">
    <location>
        <begin position="289"/>
        <end position="330"/>
    </location>
</feature>
<evidence type="ECO:0000313" key="7">
    <source>
        <dbReference type="Proteomes" id="UP000800040"/>
    </source>
</evidence>
<evidence type="ECO:0000256" key="3">
    <source>
        <dbReference type="ARBA" id="ARBA00022857"/>
    </source>
</evidence>
<dbReference type="GO" id="GO:0000445">
    <property type="term" value="C:THO complex part of transcription export complex"/>
    <property type="evidence" value="ECO:0007669"/>
    <property type="project" value="TreeGrafter"/>
</dbReference>
<gene>
    <name evidence="6" type="ORF">BDW02DRAFT_647800</name>
</gene>
<organism evidence="6 7">
    <name type="scientific">Decorospora gaudefroyi</name>
    <dbReference type="NCBI Taxonomy" id="184978"/>
    <lineage>
        <taxon>Eukaryota</taxon>
        <taxon>Fungi</taxon>
        <taxon>Dikarya</taxon>
        <taxon>Ascomycota</taxon>
        <taxon>Pezizomycotina</taxon>
        <taxon>Dothideomycetes</taxon>
        <taxon>Pleosporomycetidae</taxon>
        <taxon>Pleosporales</taxon>
        <taxon>Pleosporineae</taxon>
        <taxon>Pleosporaceae</taxon>
        <taxon>Decorospora</taxon>
    </lineage>
</organism>
<dbReference type="PROSITE" id="PS50294">
    <property type="entry name" value="WD_REPEATS_REGION"/>
    <property type="match status" value="2"/>
</dbReference>
<dbReference type="PANTHER" id="PTHR22839">
    <property type="entry name" value="THO COMPLEX SUBUNIT 3 THO3"/>
    <property type="match status" value="1"/>
</dbReference>
<dbReference type="GO" id="GO:0006406">
    <property type="term" value="P:mRNA export from nucleus"/>
    <property type="evidence" value="ECO:0007669"/>
    <property type="project" value="InterPro"/>
</dbReference>
<dbReference type="SUPFAM" id="SSF50978">
    <property type="entry name" value="WD40 repeat-like"/>
    <property type="match status" value="1"/>
</dbReference>
<keyword evidence="7" id="KW-1185">Reference proteome</keyword>
<dbReference type="PRINTS" id="PR00080">
    <property type="entry name" value="SDRFAMILY"/>
</dbReference>
<evidence type="ECO:0000256" key="4">
    <source>
        <dbReference type="ARBA" id="ARBA00046343"/>
    </source>
</evidence>
<dbReference type="OrthoDB" id="340259at2759"/>
<evidence type="ECO:0000256" key="2">
    <source>
        <dbReference type="ARBA" id="ARBA00022737"/>
    </source>
</evidence>
<dbReference type="Proteomes" id="UP000800040">
    <property type="component" value="Unassembled WGS sequence"/>
</dbReference>
<dbReference type="PROSITE" id="PS00678">
    <property type="entry name" value="WD_REPEATS_1"/>
    <property type="match status" value="1"/>
</dbReference>
<dbReference type="Gene3D" id="2.130.10.10">
    <property type="entry name" value="YVTN repeat-like/Quinoprotein amine dehydrogenase"/>
    <property type="match status" value="2"/>
</dbReference>
<reference evidence="6" key="1">
    <citation type="submission" date="2020-01" db="EMBL/GenBank/DDBJ databases">
        <authorList>
            <consortium name="DOE Joint Genome Institute"/>
            <person name="Haridas S."/>
            <person name="Albert R."/>
            <person name="Binder M."/>
            <person name="Bloem J."/>
            <person name="Labutti K."/>
            <person name="Salamov A."/>
            <person name="Andreopoulos B."/>
            <person name="Baker S.E."/>
            <person name="Barry K."/>
            <person name="Bills G."/>
            <person name="Bluhm B.H."/>
            <person name="Cannon C."/>
            <person name="Castanera R."/>
            <person name="Culley D.E."/>
            <person name="Daum C."/>
            <person name="Ezra D."/>
            <person name="Gonzalez J.B."/>
            <person name="Henrissat B."/>
            <person name="Kuo A."/>
            <person name="Liang C."/>
            <person name="Lipzen A."/>
            <person name="Lutzoni F."/>
            <person name="Magnuson J."/>
            <person name="Mondo S."/>
            <person name="Nolan M."/>
            <person name="Ohm R."/>
            <person name="Pangilinan J."/>
            <person name="Park H.-J."/>
            <person name="Ramirez L."/>
            <person name="Alfaro M."/>
            <person name="Sun H."/>
            <person name="Tritt A."/>
            <person name="Yoshinaga Y."/>
            <person name="Zwiers L.-H."/>
            <person name="Turgeon B.G."/>
            <person name="Goodwin S.B."/>
            <person name="Spatafora J.W."/>
            <person name="Crous P.W."/>
            <person name="Grigoriev I.V."/>
        </authorList>
    </citation>
    <scope>NUCLEOTIDE SEQUENCE</scope>
    <source>
        <strain evidence="6">P77</strain>
    </source>
</reference>
<evidence type="ECO:0000313" key="6">
    <source>
        <dbReference type="EMBL" id="KAF1834253.1"/>
    </source>
</evidence>
<keyword evidence="1 5" id="KW-0853">WD repeat</keyword>
<dbReference type="SMART" id="SM00320">
    <property type="entry name" value="WD40"/>
    <property type="match status" value="7"/>
</dbReference>
<evidence type="ECO:0000256" key="5">
    <source>
        <dbReference type="PROSITE-ProRule" id="PRU00221"/>
    </source>
</evidence>
<dbReference type="EMBL" id="ML975305">
    <property type="protein sequence ID" value="KAF1834253.1"/>
    <property type="molecule type" value="Genomic_DNA"/>
</dbReference>
<proteinExistence type="inferred from homology"/>
<dbReference type="InterPro" id="IPR019775">
    <property type="entry name" value="WD40_repeat_CS"/>
</dbReference>
<dbReference type="CDD" id="cd05233">
    <property type="entry name" value="SDR_c"/>
    <property type="match status" value="1"/>
</dbReference>
<dbReference type="PROSITE" id="PS00061">
    <property type="entry name" value="ADH_SHORT"/>
    <property type="match status" value="1"/>
</dbReference>
<name>A0A6A5KL89_9PLEO</name>
<dbReference type="Pfam" id="PF13561">
    <property type="entry name" value="adh_short_C2"/>
    <property type="match status" value="1"/>
</dbReference>
<keyword evidence="3" id="KW-0521">NADP</keyword>
<feature type="repeat" description="WD" evidence="5">
    <location>
        <begin position="164"/>
        <end position="206"/>
    </location>
</feature>
<accession>A0A6A5KL89</accession>
<dbReference type="InterPro" id="IPR036291">
    <property type="entry name" value="NAD(P)-bd_dom_sf"/>
</dbReference>
<dbReference type="Pfam" id="PF00106">
    <property type="entry name" value="adh_short"/>
    <property type="match status" value="1"/>
</dbReference>
<dbReference type="InterPro" id="IPR020904">
    <property type="entry name" value="Sc_DH/Rdtase_CS"/>
</dbReference>
<dbReference type="InterPro" id="IPR040132">
    <property type="entry name" value="Tex1/THOC3"/>
</dbReference>
<dbReference type="SUPFAM" id="SSF51735">
    <property type="entry name" value="NAD(P)-binding Rossmann-fold domains"/>
    <property type="match status" value="1"/>
</dbReference>